<evidence type="ECO:0000259" key="3">
    <source>
        <dbReference type="Pfam" id="PF12768"/>
    </source>
</evidence>
<organism evidence="4 5">
    <name type="scientific">Herpetosiphon aurantiacus (strain ATCC 23779 / DSM 785 / 114-95)</name>
    <dbReference type="NCBI Taxonomy" id="316274"/>
    <lineage>
        <taxon>Bacteria</taxon>
        <taxon>Bacillati</taxon>
        <taxon>Chloroflexota</taxon>
        <taxon>Chloroflexia</taxon>
        <taxon>Herpetosiphonales</taxon>
        <taxon>Herpetosiphonaceae</taxon>
        <taxon>Herpetosiphon</taxon>
    </lineage>
</organism>
<dbReference type="Proteomes" id="UP000000787">
    <property type="component" value="Chromosome"/>
</dbReference>
<dbReference type="InterPro" id="IPR011043">
    <property type="entry name" value="Gal_Oxase/kelch_b-propeller"/>
</dbReference>
<accession>A9B8C4</accession>
<keyword evidence="1" id="KW-0732">Signal</keyword>
<dbReference type="InParanoid" id="A9B8C4"/>
<dbReference type="STRING" id="316274.Haur_3841"/>
<keyword evidence="5" id="KW-1185">Reference proteome</keyword>
<evidence type="ECO:0000313" key="5">
    <source>
        <dbReference type="Proteomes" id="UP000000787"/>
    </source>
</evidence>
<feature type="chain" id="PRO_5002735531" evidence="1">
    <location>
        <begin position="27"/>
        <end position="1140"/>
    </location>
</feature>
<dbReference type="eggNOG" id="COG1520">
    <property type="taxonomic scope" value="Bacteria"/>
</dbReference>
<dbReference type="EMBL" id="CP000875">
    <property type="protein sequence ID" value="ABX06477.1"/>
    <property type="molecule type" value="Genomic_DNA"/>
</dbReference>
<feature type="domain" description="Rax2-like C-terminal" evidence="3">
    <location>
        <begin position="50"/>
        <end position="200"/>
    </location>
</feature>
<proteinExistence type="predicted"/>
<evidence type="ECO:0000313" key="4">
    <source>
        <dbReference type="EMBL" id="ABX06477.1"/>
    </source>
</evidence>
<dbReference type="InterPro" id="IPR014756">
    <property type="entry name" value="Ig_E-set"/>
</dbReference>
<dbReference type="InterPro" id="IPR001434">
    <property type="entry name" value="OmcB-like_DUF11"/>
</dbReference>
<dbReference type="InterPro" id="IPR024982">
    <property type="entry name" value="Rax2-like_C"/>
</dbReference>
<evidence type="ECO:0000259" key="2">
    <source>
        <dbReference type="Pfam" id="PF01345"/>
    </source>
</evidence>
<reference evidence="4 5" key="1">
    <citation type="journal article" date="2011" name="Stand. Genomic Sci.">
        <title>Complete genome sequence of the filamentous gliding predatory bacterium Herpetosiphon aurantiacus type strain (114-95(T)).</title>
        <authorList>
            <person name="Kiss H."/>
            <person name="Nett M."/>
            <person name="Domin N."/>
            <person name="Martin K."/>
            <person name="Maresca J.A."/>
            <person name="Copeland A."/>
            <person name="Lapidus A."/>
            <person name="Lucas S."/>
            <person name="Berry K.W."/>
            <person name="Glavina Del Rio T."/>
            <person name="Dalin E."/>
            <person name="Tice H."/>
            <person name="Pitluck S."/>
            <person name="Richardson P."/>
            <person name="Bruce D."/>
            <person name="Goodwin L."/>
            <person name="Han C."/>
            <person name="Detter J.C."/>
            <person name="Schmutz J."/>
            <person name="Brettin T."/>
            <person name="Land M."/>
            <person name="Hauser L."/>
            <person name="Kyrpides N.C."/>
            <person name="Ivanova N."/>
            <person name="Goker M."/>
            <person name="Woyke T."/>
            <person name="Klenk H.P."/>
            <person name="Bryant D.A."/>
        </authorList>
    </citation>
    <scope>NUCLEOTIDE SEQUENCE [LARGE SCALE GENOMIC DNA]</scope>
    <source>
        <strain evidence="5">ATCC 23779 / DSM 785 / 114-95</strain>
    </source>
</reference>
<dbReference type="Gene3D" id="2.60.40.10">
    <property type="entry name" value="Immunoglobulins"/>
    <property type="match status" value="1"/>
</dbReference>
<dbReference type="Pfam" id="PF12768">
    <property type="entry name" value="Rax2"/>
    <property type="match status" value="2"/>
</dbReference>
<gene>
    <name evidence="4" type="ordered locus">Haur_3841</name>
</gene>
<dbReference type="SUPFAM" id="SSF50965">
    <property type="entry name" value="Galactose oxidase, central domain"/>
    <property type="match status" value="2"/>
</dbReference>
<dbReference type="KEGG" id="hau:Haur_3841"/>
<sequence>MRRMLQFLAIVMLVIGGTWPQFQANAAQSEPNLQAPTALNAVADDQFWNNDNLVADANNKINAITTLNNDLFVGGLFSRVGGIDAARVARWNGERWFALGSGISGANAKIEAIDASTSGNVYAVGEFASAGGVAADSIARWNIATQQWSALATNVNGSVDAVVVVPDANGDIVYVGGSFTSIDGVSANRIARWTNGTWSALADGLAGTNAQVFAVAFNPSNTAQILAGGVFTSANGLVANNIALWDGNAWQSLGTGTNNGVNGRVRFVDFRSSNFVVVGGSFTSAGVVLPVGGSAAWRGGNTWEAFTGRGFNPIASNSEIRAIAELPGRIFVGGNYFGLVNSSGQVTTGNLMGLWNGTTWQFIPNSPFKISQIERIGTTEQFFVTGESTNILNPSGFVSLFIPTPTGSNQPHQFLPLGGTISGPDNAVFAVHASASGVFVGGEFNRASDQAINNIALFNPTTRTWSPLFGKTENGTNDTVRAIAPFGSDQLIVAGDFSEAGGINTAGVAKWDIGDQQWFEISNSINGSVRAIAINGSEIVIGGDFTQIDGTTVNHIARSTNGGNSWSALGSGIGGPVHALVFRSGTLFAGGDFSTASGVSANNIARWNGTAWQALRGGTDDIVFSLAAFGTQIAVGGSFNLADGVAGTSAIALVHPTTGVWSPLAQGFGIGNTVQTLAVRGTDLYAAGTFFYSQPNPTRPTNIARWDGTAWQALGSGISGGTGNADSVKGFAMSVRGDDLFVGGIFDAAGSKSSKRFAQWTQPEVDLAVSLRDSADPVQVNTPFQYNVSLINQGIITATSVIYEQTFDSSVSFGNISASQGTCSFSNATTLRCTLGTLTPNARATVVVNATPTQVRTITSRGTLSSPADEPITANNQQQISTQIIAPGNPVPTISSITPNSFVQQAIGLPVQISVSGTGFVASSKVFVDGIERPTTFLNNVQINFSMPVNTALGNHSVIVRNPTPGGGDSNSVNLAVLRNNVGFSSITPDTGGVDVGLQTTFTISWTHTTDPWRIIDSLDLRLVNADGIGLWARFTEGVSGTFSLLNSEGDIIGTAIAETPNILSSDTAELDVEASSFAGSGPTGFSMNVTFNVTFNEAARGRYNIELYASDDHGELQGPDVLGTFDVGIHQIFLPMTIK</sequence>
<dbReference type="eggNOG" id="COG3391">
    <property type="taxonomic scope" value="Bacteria"/>
</dbReference>
<dbReference type="InterPro" id="IPR013783">
    <property type="entry name" value="Ig-like_fold"/>
</dbReference>
<dbReference type="Pfam" id="PF01345">
    <property type="entry name" value="DUF11"/>
    <property type="match status" value="1"/>
</dbReference>
<dbReference type="SUPFAM" id="SSF81296">
    <property type="entry name" value="E set domains"/>
    <property type="match status" value="1"/>
</dbReference>
<protein>
    <submittedName>
        <fullName evidence="4">Uncharacterized protein</fullName>
    </submittedName>
</protein>
<feature type="domain" description="DUF11" evidence="2">
    <location>
        <begin position="766"/>
        <end position="881"/>
    </location>
</feature>
<dbReference type="PANTHER" id="PTHR31778">
    <property type="entry name" value="BUD SITE SELECTION PROTEIN RAX2"/>
    <property type="match status" value="1"/>
</dbReference>
<name>A9B8C4_HERA2</name>
<dbReference type="AlphaFoldDB" id="A9B8C4"/>
<dbReference type="HOGENOM" id="CLU_278586_0_0_0"/>
<feature type="signal peptide" evidence="1">
    <location>
        <begin position="1"/>
        <end position="26"/>
    </location>
</feature>
<feature type="domain" description="Rax2-like C-terminal" evidence="3">
    <location>
        <begin position="474"/>
        <end position="617"/>
    </location>
</feature>
<dbReference type="GO" id="GO:1902929">
    <property type="term" value="C:plasma membrane of growing cell tip"/>
    <property type="evidence" value="ECO:0007669"/>
    <property type="project" value="TreeGrafter"/>
</dbReference>
<dbReference type="BioCyc" id="HAUR316274:GHYA-3884-MONOMER"/>
<dbReference type="PANTHER" id="PTHR31778:SF2">
    <property type="entry name" value="BUD SITE SELECTION PROTEIN RAX2"/>
    <property type="match status" value="1"/>
</dbReference>
<evidence type="ECO:0000256" key="1">
    <source>
        <dbReference type="SAM" id="SignalP"/>
    </source>
</evidence>